<protein>
    <submittedName>
        <fullName evidence="1">Uncharacterized protein</fullName>
    </submittedName>
</protein>
<proteinExistence type="predicted"/>
<reference evidence="1" key="1">
    <citation type="submission" date="2019-09" db="EMBL/GenBank/DDBJ databases">
        <authorList>
            <person name="Zhang L."/>
        </authorList>
    </citation>
    <scope>NUCLEOTIDE SEQUENCE</scope>
</reference>
<organism evidence="1">
    <name type="scientific">Nymphaea colorata</name>
    <name type="common">pocket water lily</name>
    <dbReference type="NCBI Taxonomy" id="210225"/>
    <lineage>
        <taxon>Eukaryota</taxon>
        <taxon>Viridiplantae</taxon>
        <taxon>Streptophyta</taxon>
        <taxon>Embryophyta</taxon>
        <taxon>Tracheophyta</taxon>
        <taxon>Spermatophyta</taxon>
        <taxon>Magnoliopsida</taxon>
        <taxon>Nymphaeales</taxon>
        <taxon>Nymphaeaceae</taxon>
        <taxon>Nymphaea</taxon>
    </lineage>
</organism>
<dbReference type="Gramene" id="NC4G0239320.1">
    <property type="protein sequence ID" value="NC4G0239320.1:cds"/>
    <property type="gene ID" value="NC4G0239320"/>
</dbReference>
<evidence type="ECO:0000313" key="1">
    <source>
        <dbReference type="EMBL" id="VVW31093.1"/>
    </source>
</evidence>
<name>A0A5K1D0M7_9MAGN</name>
<dbReference type="EMBL" id="LR721782">
    <property type="protein sequence ID" value="VVW31093.1"/>
    <property type="molecule type" value="Genomic_DNA"/>
</dbReference>
<gene>
    <name evidence="1" type="ORF">NYM_LOCUS18500</name>
</gene>
<dbReference type="AlphaFoldDB" id="A0A5K1D0M7"/>
<accession>A0A5K1D0M7</accession>
<sequence length="91" mass="9791">MPLMCGQAIDVPDKTVKFTLLLSSGRPLGPRFSGQAATMFAPGARMSGFRTDGFVRLGPLEEKVATEGELELPYLVPPNRILAVGLLDDLM</sequence>